<evidence type="ECO:0000256" key="7">
    <source>
        <dbReference type="ARBA" id="ARBA00041129"/>
    </source>
</evidence>
<keyword evidence="1 11" id="KW-0698">rRNA processing</keyword>
<evidence type="ECO:0000256" key="4">
    <source>
        <dbReference type="ARBA" id="ARBA00022691"/>
    </source>
</evidence>
<dbReference type="AlphaFoldDB" id="A0A4V1ERC6"/>
<keyword evidence="2 11" id="KW-0489">Methyltransferase</keyword>
<dbReference type="Pfam" id="PF01728">
    <property type="entry name" value="FtsJ"/>
    <property type="match status" value="1"/>
</dbReference>
<evidence type="ECO:0000313" key="15">
    <source>
        <dbReference type="Proteomes" id="UP000298602"/>
    </source>
</evidence>
<dbReference type="Gene3D" id="3.40.50.150">
    <property type="entry name" value="Vaccinia Virus protein VP39"/>
    <property type="match status" value="1"/>
</dbReference>
<dbReference type="GO" id="GO:0005737">
    <property type="term" value="C:cytoplasm"/>
    <property type="evidence" value="ECO:0007669"/>
    <property type="project" value="UniProtKB-SubCell"/>
</dbReference>
<evidence type="ECO:0000256" key="3">
    <source>
        <dbReference type="ARBA" id="ARBA00022679"/>
    </source>
</evidence>
<evidence type="ECO:0000256" key="12">
    <source>
        <dbReference type="PIRSR" id="PIRSR005461-1"/>
    </source>
</evidence>
<keyword evidence="3 11" id="KW-0808">Transferase</keyword>
<feature type="binding site" evidence="11">
    <location>
        <position position="88"/>
    </location>
    <ligand>
        <name>S-adenosyl-L-methionine</name>
        <dbReference type="ChEBI" id="CHEBI:59789"/>
    </ligand>
</feature>
<evidence type="ECO:0000256" key="1">
    <source>
        <dbReference type="ARBA" id="ARBA00022552"/>
    </source>
</evidence>
<dbReference type="InterPro" id="IPR002877">
    <property type="entry name" value="RNA_MeTrfase_FtsJ_dom"/>
</dbReference>
<gene>
    <name evidence="11" type="primary">rlmE</name>
    <name evidence="11" type="synonym">ftsJ</name>
    <name evidence="11" type="synonym">rrmJ</name>
    <name evidence="14" type="ORF">FDQ92_02550</name>
</gene>
<evidence type="ECO:0000256" key="2">
    <source>
        <dbReference type="ARBA" id="ARBA00022603"/>
    </source>
</evidence>
<reference evidence="14 15" key="2">
    <citation type="submission" date="2019-05" db="EMBL/GenBank/DDBJ databases">
        <authorList>
            <person name="Suflita J.M."/>
            <person name="Marks C.R."/>
        </authorList>
    </citation>
    <scope>NUCLEOTIDE SEQUENCE [LARGE SCALE GENOMIC DNA]</scope>
    <source>
        <strain evidence="14 15">ALDC</strain>
    </source>
</reference>
<evidence type="ECO:0000259" key="13">
    <source>
        <dbReference type="Pfam" id="PF01728"/>
    </source>
</evidence>
<dbReference type="KEGG" id="dax:FDQ92_02550"/>
<dbReference type="PIRSF" id="PIRSF005461">
    <property type="entry name" value="23S_rRNA_mtase"/>
    <property type="match status" value="1"/>
</dbReference>
<comment type="similarity">
    <text evidence="11">Belongs to the class I-like SAM-binding methyltransferase superfamily. RNA methyltransferase RlmE family.</text>
</comment>
<dbReference type="InterPro" id="IPR029063">
    <property type="entry name" value="SAM-dependent_MTases_sf"/>
</dbReference>
<organism evidence="14 15">
    <name type="scientific">Desulfoglaeba alkanexedens ALDC</name>
    <dbReference type="NCBI Taxonomy" id="980445"/>
    <lineage>
        <taxon>Bacteria</taxon>
        <taxon>Pseudomonadati</taxon>
        <taxon>Thermodesulfobacteriota</taxon>
        <taxon>Syntrophobacteria</taxon>
        <taxon>Syntrophobacterales</taxon>
        <taxon>Syntrophobacteraceae</taxon>
        <taxon>Desulfoglaeba</taxon>
    </lineage>
</organism>
<dbReference type="GO" id="GO:0008650">
    <property type="term" value="F:rRNA (uridine-2'-O-)-methyltransferase activity"/>
    <property type="evidence" value="ECO:0007669"/>
    <property type="project" value="UniProtKB-UniRule"/>
</dbReference>
<sequence>MPHAYRDHYFHRAKKEHFLARAVYKLEEIQQKYRFMKRGDRVLDLGAAPGSWMQFTERVIGPRGLLVGIDIQPIDHDFPDHVVALQRDIFDPGTVVELAERYAPFDVVLSDMAPKTSGIKVADAARSEVLFEQALAAALGTLRPGGHFLAKIFQGQDFHRVLKQVKQHFGWVKVVKPDASRKQSKEIYILALRFKGGRPV</sequence>
<evidence type="ECO:0000256" key="6">
    <source>
        <dbReference type="ARBA" id="ARBA00038861"/>
    </source>
</evidence>
<accession>A0A4V1ERC6</accession>
<evidence type="ECO:0000256" key="11">
    <source>
        <dbReference type="HAMAP-Rule" id="MF_01547"/>
    </source>
</evidence>
<keyword evidence="15" id="KW-1185">Reference proteome</keyword>
<protein>
    <recommendedName>
        <fullName evidence="7 11">Ribosomal RNA large subunit methyltransferase E</fullName>
        <ecNumber evidence="6 11">2.1.1.166</ecNumber>
    </recommendedName>
    <alternativeName>
        <fullName evidence="9 11">23S rRNA Um2552 methyltransferase</fullName>
    </alternativeName>
    <alternativeName>
        <fullName evidence="8 11">rRNA (uridine-2'-O-)-methyltransferase</fullName>
    </alternativeName>
</protein>
<comment type="function">
    <text evidence="5 11">Specifically methylates the uridine in position 2552 of 23S rRNA at the 2'-O position of the ribose in the fully assembled 50S ribosomal subunit.</text>
</comment>
<dbReference type="HAMAP" id="MF_01547">
    <property type="entry name" value="RNA_methyltr_E"/>
    <property type="match status" value="1"/>
</dbReference>
<feature type="domain" description="Ribosomal RNA methyltransferase FtsJ" evidence="13">
    <location>
        <begin position="19"/>
        <end position="194"/>
    </location>
</feature>
<feature type="binding site" evidence="11">
    <location>
        <position position="52"/>
    </location>
    <ligand>
        <name>S-adenosyl-L-methionine</name>
        <dbReference type="ChEBI" id="CHEBI:59789"/>
    </ligand>
</feature>
<evidence type="ECO:0000256" key="9">
    <source>
        <dbReference type="ARBA" id="ARBA00042745"/>
    </source>
</evidence>
<feature type="binding site" evidence="11">
    <location>
        <position position="111"/>
    </location>
    <ligand>
        <name>S-adenosyl-L-methionine</name>
        <dbReference type="ChEBI" id="CHEBI:59789"/>
    </ligand>
</feature>
<dbReference type="EC" id="2.1.1.166" evidence="6 11"/>
<keyword evidence="4 11" id="KW-0949">S-adenosyl-L-methionine</keyword>
<dbReference type="RefSeq" id="WP_137423140.1">
    <property type="nucleotide sequence ID" value="NZ_CP040098.1"/>
</dbReference>
<feature type="active site" description="Proton acceptor" evidence="11 12">
    <location>
        <position position="151"/>
    </location>
</feature>
<dbReference type="PANTHER" id="PTHR10920:SF18">
    <property type="entry name" value="RRNA METHYLTRANSFERASE 2, MITOCHONDRIAL"/>
    <property type="match status" value="1"/>
</dbReference>
<dbReference type="InterPro" id="IPR015507">
    <property type="entry name" value="rRNA-MeTfrase_E"/>
</dbReference>
<dbReference type="SUPFAM" id="SSF53335">
    <property type="entry name" value="S-adenosyl-L-methionine-dependent methyltransferases"/>
    <property type="match status" value="1"/>
</dbReference>
<name>A0A4V1ERC6_9BACT</name>
<reference evidence="14 15" key="1">
    <citation type="submission" date="2019-05" db="EMBL/GenBank/DDBJ databases">
        <title>The Complete Genome Sequence of the n-alkane-degrading Desulfoglaeba alkanexedens ALDC reveals multiple alkylsuccinate synthase gene clusters.</title>
        <authorList>
            <person name="Callaghan A.V."/>
            <person name="Davidova I.A."/>
            <person name="Duncan K.E."/>
            <person name="Morris B."/>
            <person name="McInerney M.J."/>
        </authorList>
    </citation>
    <scope>NUCLEOTIDE SEQUENCE [LARGE SCALE GENOMIC DNA]</scope>
    <source>
        <strain evidence="14 15">ALDC</strain>
    </source>
</reference>
<evidence type="ECO:0000256" key="10">
    <source>
        <dbReference type="ARBA" id="ARBA00048970"/>
    </source>
</evidence>
<proteinExistence type="inferred from homology"/>
<dbReference type="EMBL" id="CP040098">
    <property type="protein sequence ID" value="QCQ21171.1"/>
    <property type="molecule type" value="Genomic_DNA"/>
</dbReference>
<comment type="subcellular location">
    <subcellularLocation>
        <location evidence="11">Cytoplasm</location>
    </subcellularLocation>
</comment>
<evidence type="ECO:0000313" key="14">
    <source>
        <dbReference type="EMBL" id="QCQ21171.1"/>
    </source>
</evidence>
<dbReference type="PANTHER" id="PTHR10920">
    <property type="entry name" value="RIBOSOMAL RNA METHYLTRANSFERASE"/>
    <property type="match status" value="1"/>
</dbReference>
<evidence type="ECO:0000256" key="8">
    <source>
        <dbReference type="ARBA" id="ARBA00041995"/>
    </source>
</evidence>
<dbReference type="OrthoDB" id="9790080at2"/>
<dbReference type="InterPro" id="IPR050082">
    <property type="entry name" value="RNA_methyltr_RlmE"/>
</dbReference>
<keyword evidence="11" id="KW-0963">Cytoplasm</keyword>
<feature type="binding site" evidence="11">
    <location>
        <position position="50"/>
    </location>
    <ligand>
        <name>S-adenosyl-L-methionine</name>
        <dbReference type="ChEBI" id="CHEBI:59789"/>
    </ligand>
</feature>
<comment type="catalytic activity">
    <reaction evidence="10 11">
        <text>uridine(2552) in 23S rRNA + S-adenosyl-L-methionine = 2'-O-methyluridine(2552) in 23S rRNA + S-adenosyl-L-homocysteine + H(+)</text>
        <dbReference type="Rhea" id="RHEA:42720"/>
        <dbReference type="Rhea" id="RHEA-COMP:10202"/>
        <dbReference type="Rhea" id="RHEA-COMP:10203"/>
        <dbReference type="ChEBI" id="CHEBI:15378"/>
        <dbReference type="ChEBI" id="CHEBI:57856"/>
        <dbReference type="ChEBI" id="CHEBI:59789"/>
        <dbReference type="ChEBI" id="CHEBI:65315"/>
        <dbReference type="ChEBI" id="CHEBI:74478"/>
        <dbReference type="EC" id="2.1.1.166"/>
    </reaction>
</comment>
<dbReference type="Proteomes" id="UP000298602">
    <property type="component" value="Chromosome"/>
</dbReference>
<feature type="binding site" evidence="11">
    <location>
        <position position="70"/>
    </location>
    <ligand>
        <name>S-adenosyl-L-methionine</name>
        <dbReference type="ChEBI" id="CHEBI:59789"/>
    </ligand>
</feature>
<evidence type="ECO:0000256" key="5">
    <source>
        <dbReference type="ARBA" id="ARBA00037569"/>
    </source>
</evidence>